<keyword evidence="3" id="KW-1185">Reference proteome</keyword>
<evidence type="ECO:0000313" key="3">
    <source>
        <dbReference type="Proteomes" id="UP000018438"/>
    </source>
</evidence>
<sequence length="167" mass="17933">MNLNTQLVRAKILSYNAKGRTAQVHIHGLTDGASEGLTATFAYPVGDDDRDTERRIVVGSDVYVFFEDGDQASPVIAFYTSHSTKNLVDVRRIRQKNIELLAEQGVLIETPKLVIKADVEIQGNVTQKGDYTASGTVTGEKDVIGGGISSIGHKHQGAHGTTSKPLG</sequence>
<gene>
    <name evidence="2" type="ORF">F965_00507</name>
</gene>
<evidence type="ECO:0000313" key="2">
    <source>
        <dbReference type="EMBL" id="ENV14264.1"/>
    </source>
</evidence>
<feature type="region of interest" description="Disordered" evidence="1">
    <location>
        <begin position="148"/>
        <end position="167"/>
    </location>
</feature>
<evidence type="ECO:0008006" key="4">
    <source>
        <dbReference type="Google" id="ProtNLM"/>
    </source>
</evidence>
<dbReference type="Proteomes" id="UP000018438">
    <property type="component" value="Unassembled WGS sequence"/>
</dbReference>
<proteinExistence type="predicted"/>
<accession>N8XYX6</accession>
<dbReference type="AlphaFoldDB" id="N8XYX6"/>
<reference evidence="2 3" key="1">
    <citation type="submission" date="2013-02" db="EMBL/GenBank/DDBJ databases">
        <title>The Genome Sequence of Acinetobacter schindleri NIPH 900.</title>
        <authorList>
            <consortium name="The Broad Institute Genome Sequencing Platform"/>
            <consortium name="The Broad Institute Genome Sequencing Center for Infectious Disease"/>
            <person name="Cerqueira G."/>
            <person name="Feldgarden M."/>
            <person name="Courvalin P."/>
            <person name="Perichon B."/>
            <person name="Grillot-Courvalin C."/>
            <person name="Clermont D."/>
            <person name="Rocha E."/>
            <person name="Yoon E.-J."/>
            <person name="Nemec A."/>
            <person name="Walker B."/>
            <person name="Young S.K."/>
            <person name="Zeng Q."/>
            <person name="Gargeya S."/>
            <person name="Fitzgerald M."/>
            <person name="Haas B."/>
            <person name="Abouelleil A."/>
            <person name="Alvarado L."/>
            <person name="Arachchi H.M."/>
            <person name="Berlin A.M."/>
            <person name="Chapman S.B."/>
            <person name="Dewar J."/>
            <person name="Goldberg J."/>
            <person name="Griggs A."/>
            <person name="Gujja S."/>
            <person name="Hansen M."/>
            <person name="Howarth C."/>
            <person name="Imamovic A."/>
            <person name="Larimer J."/>
            <person name="McCowan C."/>
            <person name="Murphy C."/>
            <person name="Neiman D."/>
            <person name="Pearson M."/>
            <person name="Priest M."/>
            <person name="Roberts A."/>
            <person name="Saif S."/>
            <person name="Shea T."/>
            <person name="Sisk P."/>
            <person name="Sykes S."/>
            <person name="Wortman J."/>
            <person name="Nusbaum C."/>
            <person name="Birren B."/>
        </authorList>
    </citation>
    <scope>NUCLEOTIDE SEQUENCE [LARGE SCALE GENOMIC DNA]</scope>
    <source>
        <strain evidence="2 3">NIPH 900</strain>
    </source>
</reference>
<protein>
    <recommendedName>
        <fullName evidence="4">Gp5/Type VI secretion system Vgr protein OB-fold domain-containing protein</fullName>
    </recommendedName>
</protein>
<dbReference type="PATRIC" id="fig|1217675.3.peg.487"/>
<dbReference type="EMBL" id="APPI01000010">
    <property type="protein sequence ID" value="ENV14264.1"/>
    <property type="molecule type" value="Genomic_DNA"/>
</dbReference>
<evidence type="ECO:0000256" key="1">
    <source>
        <dbReference type="SAM" id="MobiDB-lite"/>
    </source>
</evidence>
<comment type="caution">
    <text evidence="2">The sequence shown here is derived from an EMBL/GenBank/DDBJ whole genome shotgun (WGS) entry which is preliminary data.</text>
</comment>
<dbReference type="HOGENOM" id="CLU_108023_0_0_6"/>
<organism evidence="2 3">
    <name type="scientific">Acinetobacter schindleri NIPH 900</name>
    <dbReference type="NCBI Taxonomy" id="1217675"/>
    <lineage>
        <taxon>Bacteria</taxon>
        <taxon>Pseudomonadati</taxon>
        <taxon>Pseudomonadota</taxon>
        <taxon>Gammaproteobacteria</taxon>
        <taxon>Moraxellales</taxon>
        <taxon>Moraxellaceae</taxon>
        <taxon>Acinetobacter</taxon>
    </lineage>
</organism>
<name>N8XYX6_9GAMM</name>